<dbReference type="RefSeq" id="XP_009771057.1">
    <property type="nucleotide sequence ID" value="XM_009772755.1"/>
</dbReference>
<dbReference type="InterPro" id="IPR043502">
    <property type="entry name" value="DNA/RNA_pol_sf"/>
</dbReference>
<evidence type="ECO:0000313" key="2">
    <source>
        <dbReference type="Proteomes" id="UP000189701"/>
    </source>
</evidence>
<accession>A0A1U7VT36</accession>
<evidence type="ECO:0000259" key="1">
    <source>
        <dbReference type="Pfam" id="PF07727"/>
    </source>
</evidence>
<dbReference type="PANTHER" id="PTHR11439">
    <property type="entry name" value="GAG-POL-RELATED RETROTRANSPOSON"/>
    <property type="match status" value="1"/>
</dbReference>
<gene>
    <name evidence="3" type="primary">LOC104221650</name>
</gene>
<evidence type="ECO:0000313" key="3">
    <source>
        <dbReference type="RefSeq" id="XP_009771057.1"/>
    </source>
</evidence>
<dbReference type="Pfam" id="PF07727">
    <property type="entry name" value="RVT_2"/>
    <property type="match status" value="1"/>
</dbReference>
<dbReference type="eggNOG" id="KOG0017">
    <property type="taxonomic scope" value="Eukaryota"/>
</dbReference>
<keyword evidence="2" id="KW-1185">Reference proteome</keyword>
<protein>
    <submittedName>
        <fullName evidence="3">Uncharacterized protein LOC104221650</fullName>
    </submittedName>
</protein>
<dbReference type="PANTHER" id="PTHR11439:SF498">
    <property type="entry name" value="DNAK FAMILY PROTEIN"/>
    <property type="match status" value="1"/>
</dbReference>
<dbReference type="AlphaFoldDB" id="A0A1U7VT36"/>
<dbReference type="STRING" id="4096.A0A1U7VT36"/>
<reference evidence="2" key="1">
    <citation type="journal article" date="2013" name="Genome Biol.">
        <title>Reference genomes and transcriptomes of Nicotiana sylvestris and Nicotiana tomentosiformis.</title>
        <authorList>
            <person name="Sierro N."/>
            <person name="Battey J.N."/>
            <person name="Ouadi S."/>
            <person name="Bovet L."/>
            <person name="Goepfert S."/>
            <person name="Bakaher N."/>
            <person name="Peitsch M.C."/>
            <person name="Ivanov N.V."/>
        </authorList>
    </citation>
    <scope>NUCLEOTIDE SEQUENCE [LARGE SCALE GENOMIC DNA]</scope>
</reference>
<reference evidence="3" key="2">
    <citation type="submission" date="2025-08" db="UniProtKB">
        <authorList>
            <consortium name="RefSeq"/>
        </authorList>
    </citation>
    <scope>IDENTIFICATION</scope>
    <source>
        <tissue evidence="3">Leaf</tissue>
    </source>
</reference>
<dbReference type="SUPFAM" id="SSF56672">
    <property type="entry name" value="DNA/RNA polymerases"/>
    <property type="match status" value="1"/>
</dbReference>
<dbReference type="InterPro" id="IPR013103">
    <property type="entry name" value="RVT_2"/>
</dbReference>
<proteinExistence type="predicted"/>
<sequence length="166" mass="18638">MTTIRYLLTIAAKRDWNVCQLDVNNAFLHGDLQEEVYMGFPAGLAPPSPKHVCLLRKSLYGLKQASRQCSPLDPSSKLEADDGHPLQYPTVFRHLVGKLNYLTNTHPDFSFVVLTLSQYMKRLCKSHFSAALRVLKYLSYDLGQGILLSAEHLFSLLAFSRILGGP</sequence>
<feature type="domain" description="Reverse transcriptase Ty1/copia-type" evidence="1">
    <location>
        <begin position="3"/>
        <end position="67"/>
    </location>
</feature>
<dbReference type="Proteomes" id="UP000189701">
    <property type="component" value="Unplaced"/>
</dbReference>
<organism evidence="2 3">
    <name type="scientific">Nicotiana sylvestris</name>
    <name type="common">Wood tobacco</name>
    <name type="synonym">South American tobacco</name>
    <dbReference type="NCBI Taxonomy" id="4096"/>
    <lineage>
        <taxon>Eukaryota</taxon>
        <taxon>Viridiplantae</taxon>
        <taxon>Streptophyta</taxon>
        <taxon>Embryophyta</taxon>
        <taxon>Tracheophyta</taxon>
        <taxon>Spermatophyta</taxon>
        <taxon>Magnoliopsida</taxon>
        <taxon>eudicotyledons</taxon>
        <taxon>Gunneridae</taxon>
        <taxon>Pentapetalae</taxon>
        <taxon>asterids</taxon>
        <taxon>lamiids</taxon>
        <taxon>Solanales</taxon>
        <taxon>Solanaceae</taxon>
        <taxon>Nicotianoideae</taxon>
        <taxon>Nicotianeae</taxon>
        <taxon>Nicotiana</taxon>
    </lineage>
</organism>
<name>A0A1U7VT36_NICSY</name>